<dbReference type="InterPro" id="IPR036875">
    <property type="entry name" value="Znf_CCHC_sf"/>
</dbReference>
<feature type="compositionally biased region" description="Polar residues" evidence="2">
    <location>
        <begin position="421"/>
        <end position="431"/>
    </location>
</feature>
<keyword evidence="1" id="KW-0863">Zinc-finger</keyword>
<evidence type="ECO:0000313" key="4">
    <source>
        <dbReference type="EMBL" id="RHZ81480.1"/>
    </source>
</evidence>
<comment type="caution">
    <text evidence="4">The sequence shown here is derived from an EMBL/GenBank/DDBJ whole genome shotgun (WGS) entry which is preliminary data.</text>
</comment>
<feature type="compositionally biased region" description="Acidic residues" evidence="2">
    <location>
        <begin position="62"/>
        <end position="71"/>
    </location>
</feature>
<evidence type="ECO:0000256" key="1">
    <source>
        <dbReference type="PROSITE-ProRule" id="PRU00047"/>
    </source>
</evidence>
<dbReference type="AlphaFoldDB" id="A0A397J9N7"/>
<feature type="domain" description="CCHC-type" evidence="3">
    <location>
        <begin position="97"/>
        <end position="111"/>
    </location>
</feature>
<dbReference type="OrthoDB" id="2433314at2759"/>
<evidence type="ECO:0000259" key="3">
    <source>
        <dbReference type="PROSITE" id="PS50158"/>
    </source>
</evidence>
<feature type="compositionally biased region" description="Basic and acidic residues" evidence="2">
    <location>
        <begin position="38"/>
        <end position="50"/>
    </location>
</feature>
<organism evidence="4 5">
    <name type="scientific">Diversispora epigaea</name>
    <dbReference type="NCBI Taxonomy" id="1348612"/>
    <lineage>
        <taxon>Eukaryota</taxon>
        <taxon>Fungi</taxon>
        <taxon>Fungi incertae sedis</taxon>
        <taxon>Mucoromycota</taxon>
        <taxon>Glomeromycotina</taxon>
        <taxon>Glomeromycetes</taxon>
        <taxon>Diversisporales</taxon>
        <taxon>Diversisporaceae</taxon>
        <taxon>Diversispora</taxon>
    </lineage>
</organism>
<name>A0A397J9N7_9GLOM</name>
<dbReference type="SUPFAM" id="SSF57756">
    <property type="entry name" value="Retrovirus zinc finger-like domains"/>
    <property type="match status" value="1"/>
</dbReference>
<feature type="region of interest" description="Disordered" evidence="2">
    <location>
        <begin position="156"/>
        <end position="179"/>
    </location>
</feature>
<keyword evidence="1" id="KW-0479">Metal-binding</keyword>
<evidence type="ECO:0000256" key="2">
    <source>
        <dbReference type="SAM" id="MobiDB-lite"/>
    </source>
</evidence>
<dbReference type="InterPro" id="IPR001878">
    <property type="entry name" value="Znf_CCHC"/>
</dbReference>
<dbReference type="SMART" id="SM00343">
    <property type="entry name" value="ZnF_C2HC"/>
    <property type="match status" value="1"/>
</dbReference>
<sequence>MLNANATLPYFIKRLLPEIKAVVKTHDPADLATAFDKAKAYEQGKSESTSRKHRKTKKYESSSDESSDSSEEEKHYKKKKKEKELKKKKEKKSSTQKCYTCEEQGHFARDCLSEKVPYNRSRNKRNVSYVEQADSENEEEYEILETVRNKVNTRTTSIRKPGKSPKQSAPKTVFPKTPHPKVKIQEPKIVVNFEKNPYDKEDSDIEMKETPAKVTKPSTAFAKPKVPKTKRLPSVIDQLTLYDISEDILKMASSTKIGQLLKYPDQKRNLIKILRRPTPVYTIWDFDIWILNLGGRYTPASANLLETGIEKRTIAAKCYVRIKKNPIVAVLDSGTAVSIITNKLRQLLKLEITRPSKCDTRQRALEIIESVGISVQDLLVPMQLQKESEIENNDEIQQEIEYELEDEDDLEELESYHSEQVNDTDNNISSQQDDKLPSEVTDTSEENPATFIAAYEIQLNENPDELIVHKGILDEQQTIVTDKLFSENTDVFAENISEKRQTIELTQTHIVEHEIKTHDAEPIKQ</sequence>
<dbReference type="Proteomes" id="UP000266861">
    <property type="component" value="Unassembled WGS sequence"/>
</dbReference>
<dbReference type="GO" id="GO:0008270">
    <property type="term" value="F:zinc ion binding"/>
    <property type="evidence" value="ECO:0007669"/>
    <property type="project" value="UniProtKB-KW"/>
</dbReference>
<keyword evidence="1" id="KW-0862">Zinc</keyword>
<evidence type="ECO:0000313" key="5">
    <source>
        <dbReference type="Proteomes" id="UP000266861"/>
    </source>
</evidence>
<feature type="region of interest" description="Disordered" evidence="2">
    <location>
        <begin position="38"/>
        <end position="98"/>
    </location>
</feature>
<feature type="region of interest" description="Disordered" evidence="2">
    <location>
        <begin position="415"/>
        <end position="444"/>
    </location>
</feature>
<dbReference type="Pfam" id="PF00098">
    <property type="entry name" value="zf-CCHC"/>
    <property type="match status" value="1"/>
</dbReference>
<keyword evidence="5" id="KW-1185">Reference proteome</keyword>
<dbReference type="Gene3D" id="4.10.60.10">
    <property type="entry name" value="Zinc finger, CCHC-type"/>
    <property type="match status" value="1"/>
</dbReference>
<dbReference type="GO" id="GO:0003676">
    <property type="term" value="F:nucleic acid binding"/>
    <property type="evidence" value="ECO:0007669"/>
    <property type="project" value="InterPro"/>
</dbReference>
<dbReference type="EMBL" id="PQFF01000112">
    <property type="protein sequence ID" value="RHZ81480.1"/>
    <property type="molecule type" value="Genomic_DNA"/>
</dbReference>
<reference evidence="4 5" key="1">
    <citation type="submission" date="2018-08" db="EMBL/GenBank/DDBJ databases">
        <title>Genome and evolution of the arbuscular mycorrhizal fungus Diversispora epigaea (formerly Glomus versiforme) and its bacterial endosymbionts.</title>
        <authorList>
            <person name="Sun X."/>
            <person name="Fei Z."/>
            <person name="Harrison M."/>
        </authorList>
    </citation>
    <scope>NUCLEOTIDE SEQUENCE [LARGE SCALE GENOMIC DNA]</scope>
    <source>
        <strain evidence="4 5">IT104</strain>
    </source>
</reference>
<dbReference type="PROSITE" id="PS50158">
    <property type="entry name" value="ZF_CCHC"/>
    <property type="match status" value="1"/>
</dbReference>
<proteinExistence type="predicted"/>
<gene>
    <name evidence="4" type="ORF">Glove_120g231</name>
</gene>
<accession>A0A397J9N7</accession>
<protein>
    <recommendedName>
        <fullName evidence="3">CCHC-type domain-containing protein</fullName>
    </recommendedName>
</protein>